<feature type="domain" description="Aminoacyl-transfer RNA synthetases class-II family profile" evidence="4">
    <location>
        <begin position="21"/>
        <end position="356"/>
    </location>
</feature>
<dbReference type="PANTHER" id="PTHR42918">
    <property type="entry name" value="LYSYL-TRNA SYNTHETASE"/>
    <property type="match status" value="1"/>
</dbReference>
<dbReference type="AlphaFoldDB" id="A0A1C3E885"/>
<dbReference type="GO" id="GO:0006430">
    <property type="term" value="P:lysyl-tRNA aminoacylation"/>
    <property type="evidence" value="ECO:0007669"/>
    <property type="project" value="InterPro"/>
</dbReference>
<keyword evidence="1" id="KW-0436">Ligase</keyword>
<dbReference type="GO" id="GO:0004824">
    <property type="term" value="F:lysine-tRNA ligase activity"/>
    <property type="evidence" value="ECO:0007669"/>
    <property type="project" value="InterPro"/>
</dbReference>
<evidence type="ECO:0000313" key="6">
    <source>
        <dbReference type="Proteomes" id="UP000094828"/>
    </source>
</evidence>
<evidence type="ECO:0000259" key="4">
    <source>
        <dbReference type="PROSITE" id="PS50862"/>
    </source>
</evidence>
<sequence length="356" mass="40023">MERTTDVQADDYLPSASMSLLKLRSSLMAAARQFFLQAGYWEVTTPILSSEMVLDSWSDPFITTDAVTERHLFLQTSPEAHMKRLLAAGSGPIFQFSRGFRKGDFGPRHNPEFTLLEWYFPEGELTDQIQFVENFIRLFFSEATRLRIQTAPRNHDFSRPVSSGRLLPSTAFERLTYSAAFERFLGLAALDVPVVELIAKARQLQLNLPSLDEDDRDGWLNYLLVNAIEPRLGFERPVFLMDYPASQAGLATTRPLYPAGPEVANRFELYIDGVELCNGYHELTDPVELAHRAQTHARLREKAGLPPIKPPQRLMSAMAANFPSATGVSLGFDRLVMLALGTSTIADIMSFAWDRA</sequence>
<evidence type="ECO:0000313" key="5">
    <source>
        <dbReference type="EMBL" id="ODA29468.1"/>
    </source>
</evidence>
<dbReference type="NCBIfam" id="NF006828">
    <property type="entry name" value="PRK09350.1"/>
    <property type="match status" value="1"/>
</dbReference>
<accession>A0A1C3E885</accession>
<dbReference type="GO" id="GO:0000049">
    <property type="term" value="F:tRNA binding"/>
    <property type="evidence" value="ECO:0007669"/>
    <property type="project" value="TreeGrafter"/>
</dbReference>
<dbReference type="Proteomes" id="UP000094828">
    <property type="component" value="Unassembled WGS sequence"/>
</dbReference>
<protein>
    <submittedName>
        <fullName evidence="5">EF-P lysine aminoacylase GenX</fullName>
    </submittedName>
</protein>
<dbReference type="PRINTS" id="PR00982">
    <property type="entry name" value="TRNASYNTHLYS"/>
</dbReference>
<evidence type="ECO:0000256" key="3">
    <source>
        <dbReference type="ARBA" id="ARBA00022840"/>
    </source>
</evidence>
<dbReference type="OrthoDB" id="9802326at2"/>
<organism evidence="5 6">
    <name type="scientific">Planctopirus hydrillae</name>
    <dbReference type="NCBI Taxonomy" id="1841610"/>
    <lineage>
        <taxon>Bacteria</taxon>
        <taxon>Pseudomonadati</taxon>
        <taxon>Planctomycetota</taxon>
        <taxon>Planctomycetia</taxon>
        <taxon>Planctomycetales</taxon>
        <taxon>Planctomycetaceae</taxon>
        <taxon>Planctopirus</taxon>
    </lineage>
</organism>
<proteinExistence type="predicted"/>
<keyword evidence="2" id="KW-0547">Nucleotide-binding</keyword>
<dbReference type="STRING" id="1841610.A6X21_08430"/>
<dbReference type="InterPro" id="IPR018149">
    <property type="entry name" value="Lys-tRNA-synth_II_C"/>
</dbReference>
<dbReference type="PANTHER" id="PTHR42918:SF6">
    <property type="entry name" value="ELONGATION FACTOR P--(R)-BETA-LYSINE LIGASE"/>
    <property type="match status" value="1"/>
</dbReference>
<dbReference type="InterPro" id="IPR006195">
    <property type="entry name" value="aa-tRNA-synth_II"/>
</dbReference>
<keyword evidence="6" id="KW-1185">Reference proteome</keyword>
<dbReference type="NCBIfam" id="TIGR00462">
    <property type="entry name" value="genX"/>
    <property type="match status" value="1"/>
</dbReference>
<dbReference type="InterPro" id="IPR045864">
    <property type="entry name" value="aa-tRNA-synth_II/BPL/LPL"/>
</dbReference>
<evidence type="ECO:0000256" key="1">
    <source>
        <dbReference type="ARBA" id="ARBA00022598"/>
    </source>
</evidence>
<keyword evidence="3" id="KW-0067">ATP-binding</keyword>
<dbReference type="Pfam" id="PF00152">
    <property type="entry name" value="tRNA-synt_2"/>
    <property type="match status" value="1"/>
</dbReference>
<dbReference type="EMBL" id="LYDR01000128">
    <property type="protein sequence ID" value="ODA29468.1"/>
    <property type="molecule type" value="Genomic_DNA"/>
</dbReference>
<dbReference type="PROSITE" id="PS50862">
    <property type="entry name" value="AA_TRNA_LIGASE_II"/>
    <property type="match status" value="1"/>
</dbReference>
<dbReference type="SUPFAM" id="SSF55681">
    <property type="entry name" value="Class II aaRS and biotin synthetases"/>
    <property type="match status" value="1"/>
</dbReference>
<gene>
    <name evidence="5" type="ORF">A6X21_08430</name>
</gene>
<reference evidence="5 6" key="1">
    <citation type="submission" date="2016-05" db="EMBL/GenBank/DDBJ databases">
        <title>Genomic and physiological characterization of Planctopirus sp. isolated from fresh water lake.</title>
        <authorList>
            <person name="Subhash Y."/>
            <person name="Ramana C."/>
        </authorList>
    </citation>
    <scope>NUCLEOTIDE SEQUENCE [LARGE SCALE GENOMIC DNA]</scope>
    <source>
        <strain evidence="5 6">JC280</strain>
    </source>
</reference>
<dbReference type="GO" id="GO:0005524">
    <property type="term" value="F:ATP binding"/>
    <property type="evidence" value="ECO:0007669"/>
    <property type="project" value="UniProtKB-KW"/>
</dbReference>
<evidence type="ECO:0000256" key="2">
    <source>
        <dbReference type="ARBA" id="ARBA00022741"/>
    </source>
</evidence>
<dbReference type="GO" id="GO:0005829">
    <property type="term" value="C:cytosol"/>
    <property type="evidence" value="ECO:0007669"/>
    <property type="project" value="TreeGrafter"/>
</dbReference>
<comment type="caution">
    <text evidence="5">The sequence shown here is derived from an EMBL/GenBank/DDBJ whole genome shotgun (WGS) entry which is preliminary data.</text>
</comment>
<dbReference type="InterPro" id="IPR004364">
    <property type="entry name" value="Aa-tRNA-synt_II"/>
</dbReference>
<name>A0A1C3E885_9PLAN</name>
<dbReference type="InterPro" id="IPR004525">
    <property type="entry name" value="EpmA"/>
</dbReference>
<dbReference type="Gene3D" id="3.30.930.10">
    <property type="entry name" value="Bira Bifunctional Protein, Domain 2"/>
    <property type="match status" value="1"/>
</dbReference>